<dbReference type="GO" id="GO:0003700">
    <property type="term" value="F:DNA-binding transcription factor activity"/>
    <property type="evidence" value="ECO:0007669"/>
    <property type="project" value="InterPro"/>
</dbReference>
<feature type="domain" description="HTH gntR-type" evidence="4">
    <location>
        <begin position="6"/>
        <end position="74"/>
    </location>
</feature>
<dbReference type="PANTHER" id="PTHR43537">
    <property type="entry name" value="TRANSCRIPTIONAL REGULATOR, GNTR FAMILY"/>
    <property type="match status" value="1"/>
</dbReference>
<dbReference type="InterPro" id="IPR000524">
    <property type="entry name" value="Tscrpt_reg_HTH_GntR"/>
</dbReference>
<dbReference type="GO" id="GO:0003677">
    <property type="term" value="F:DNA binding"/>
    <property type="evidence" value="ECO:0007669"/>
    <property type="project" value="UniProtKB-KW"/>
</dbReference>
<dbReference type="Gene3D" id="1.10.10.10">
    <property type="entry name" value="Winged helix-like DNA-binding domain superfamily/Winged helix DNA-binding domain"/>
    <property type="match status" value="1"/>
</dbReference>
<evidence type="ECO:0000256" key="2">
    <source>
        <dbReference type="ARBA" id="ARBA00023125"/>
    </source>
</evidence>
<dbReference type="SUPFAM" id="SSF46785">
    <property type="entry name" value="Winged helix' DNA-binding domain"/>
    <property type="match status" value="1"/>
</dbReference>
<sequence length="244" mass="27026">MATPLSSETSHTVRRTLEFVQHHRLAKGDRLPSERELSERFGVARSSVREALAVLDAMRITERRPKSGIYLRNAVEDGGLDALVLQADLGLTFDPQVTRDVTEARIICEEQALRLACQRRTDGDLAKLHQTLQTYAAMIEAGGDLAEADVGFHLALVAASQNRILVRTLTPLMLMSRRWRERYFESDAIRRRSLDDHRAFVAAIEARDEAAAAAQVRRHVETAAADVRALAEQGGAAATQTNTT</sequence>
<dbReference type="BioCyc" id="RPAL652103:RPDX1_RS17150-MONOMER"/>
<dbReference type="KEGG" id="rpx:Rpdx1_3476"/>
<gene>
    <name evidence="5" type="ordered locus">Rpdx1_3476</name>
</gene>
<proteinExistence type="predicted"/>
<dbReference type="InterPro" id="IPR036390">
    <property type="entry name" value="WH_DNA-bd_sf"/>
</dbReference>
<dbReference type="PANTHER" id="PTHR43537:SF5">
    <property type="entry name" value="UXU OPERON TRANSCRIPTIONAL REGULATOR"/>
    <property type="match status" value="1"/>
</dbReference>
<dbReference type="Pfam" id="PF07729">
    <property type="entry name" value="FCD"/>
    <property type="match status" value="1"/>
</dbReference>
<dbReference type="AlphaFoldDB" id="E6VCX6"/>
<evidence type="ECO:0000256" key="3">
    <source>
        <dbReference type="ARBA" id="ARBA00023163"/>
    </source>
</evidence>
<keyword evidence="3" id="KW-0804">Transcription</keyword>
<dbReference type="InterPro" id="IPR011711">
    <property type="entry name" value="GntR_C"/>
</dbReference>
<dbReference type="InterPro" id="IPR008920">
    <property type="entry name" value="TF_FadR/GntR_C"/>
</dbReference>
<dbReference type="Gene3D" id="1.20.120.530">
    <property type="entry name" value="GntR ligand-binding domain-like"/>
    <property type="match status" value="1"/>
</dbReference>
<dbReference type="OrthoDB" id="9805385at2"/>
<dbReference type="PROSITE" id="PS50949">
    <property type="entry name" value="HTH_GNTR"/>
    <property type="match status" value="1"/>
</dbReference>
<dbReference type="SMART" id="SM00895">
    <property type="entry name" value="FCD"/>
    <property type="match status" value="1"/>
</dbReference>
<dbReference type="Proteomes" id="UP000001402">
    <property type="component" value="Chromosome"/>
</dbReference>
<organism evidence="5 6">
    <name type="scientific">Rhodopseudomonas palustris (strain DX-1)</name>
    <dbReference type="NCBI Taxonomy" id="652103"/>
    <lineage>
        <taxon>Bacteria</taxon>
        <taxon>Pseudomonadati</taxon>
        <taxon>Pseudomonadota</taxon>
        <taxon>Alphaproteobacteria</taxon>
        <taxon>Hyphomicrobiales</taxon>
        <taxon>Nitrobacteraceae</taxon>
        <taxon>Rhodopseudomonas</taxon>
    </lineage>
</organism>
<dbReference type="InterPro" id="IPR036388">
    <property type="entry name" value="WH-like_DNA-bd_sf"/>
</dbReference>
<dbReference type="SUPFAM" id="SSF48008">
    <property type="entry name" value="GntR ligand-binding domain-like"/>
    <property type="match status" value="1"/>
</dbReference>
<keyword evidence="1" id="KW-0805">Transcription regulation</keyword>
<evidence type="ECO:0000313" key="6">
    <source>
        <dbReference type="Proteomes" id="UP000001402"/>
    </source>
</evidence>
<dbReference type="PRINTS" id="PR00035">
    <property type="entry name" value="HTHGNTR"/>
</dbReference>
<evidence type="ECO:0000313" key="5">
    <source>
        <dbReference type="EMBL" id="ADU45045.1"/>
    </source>
</evidence>
<protein>
    <submittedName>
        <fullName evidence="5">GntR domain protein</fullName>
    </submittedName>
</protein>
<dbReference type="SMART" id="SM00345">
    <property type="entry name" value="HTH_GNTR"/>
    <property type="match status" value="1"/>
</dbReference>
<dbReference type="EMBL" id="CP002418">
    <property type="protein sequence ID" value="ADU45045.1"/>
    <property type="molecule type" value="Genomic_DNA"/>
</dbReference>
<evidence type="ECO:0000256" key="1">
    <source>
        <dbReference type="ARBA" id="ARBA00023015"/>
    </source>
</evidence>
<evidence type="ECO:0000259" key="4">
    <source>
        <dbReference type="PROSITE" id="PS50949"/>
    </source>
</evidence>
<dbReference type="eggNOG" id="COG2186">
    <property type="taxonomic scope" value="Bacteria"/>
</dbReference>
<name>E6VCX6_RHOPX</name>
<dbReference type="STRING" id="652103.Rpdx1_3476"/>
<accession>E6VCX6</accession>
<reference evidence="5" key="1">
    <citation type="submission" date="2010-12" db="EMBL/GenBank/DDBJ databases">
        <title>Complete sequence of Rhodopseudomonas palustris DX-1.</title>
        <authorList>
            <consortium name="US DOE Joint Genome Institute"/>
            <person name="Lucas S."/>
            <person name="Copeland A."/>
            <person name="Lapidus A."/>
            <person name="Cheng J.-F."/>
            <person name="Goodwin L."/>
            <person name="Pitluck S."/>
            <person name="Misra M."/>
            <person name="Chertkov O."/>
            <person name="Detter J.C."/>
            <person name="Han C."/>
            <person name="Tapia R."/>
            <person name="Land M."/>
            <person name="Hauser L."/>
            <person name="Kyrpides N."/>
            <person name="Ivanova N."/>
            <person name="Ovchinnikova G."/>
            <person name="Logan B."/>
            <person name="Oda Y."/>
            <person name="Harwood C."/>
            <person name="Woyke T."/>
        </authorList>
    </citation>
    <scope>NUCLEOTIDE SEQUENCE [LARGE SCALE GENOMIC DNA]</scope>
    <source>
        <strain evidence="5">DX-1</strain>
    </source>
</reference>
<dbReference type="Pfam" id="PF00392">
    <property type="entry name" value="GntR"/>
    <property type="match status" value="1"/>
</dbReference>
<dbReference type="HOGENOM" id="CLU_017584_9_0_5"/>
<dbReference type="CDD" id="cd07377">
    <property type="entry name" value="WHTH_GntR"/>
    <property type="match status" value="1"/>
</dbReference>
<keyword evidence="2" id="KW-0238">DNA-binding</keyword>